<dbReference type="SUPFAM" id="SSF54523">
    <property type="entry name" value="Pili subunits"/>
    <property type="match status" value="1"/>
</dbReference>
<dbReference type="RefSeq" id="WP_017821317.1">
    <property type="nucleotide sequence ID" value="NC_022349.1"/>
</dbReference>
<dbReference type="Gene3D" id="3.30.700.10">
    <property type="entry name" value="Glycoprotein, Type 4 Pilin"/>
    <property type="match status" value="1"/>
</dbReference>
<dbReference type="Proteomes" id="UP000016714">
    <property type="component" value="Chromosome 1"/>
</dbReference>
<organism evidence="2 3">
    <name type="scientific">Vibrio alginolyticus (strain ATCC 17749 / DSM 2171 / NBRC 15630 / NCIMB 1903 / NCTC 12160 / XII-53)</name>
    <dbReference type="NCBI Taxonomy" id="1219076"/>
    <lineage>
        <taxon>Bacteria</taxon>
        <taxon>Pseudomonadati</taxon>
        <taxon>Pseudomonadota</taxon>
        <taxon>Gammaproteobacteria</taxon>
        <taxon>Vibrionales</taxon>
        <taxon>Vibrionaceae</taxon>
        <taxon>Vibrio</taxon>
    </lineage>
</organism>
<dbReference type="NCBIfam" id="TIGR02532">
    <property type="entry name" value="IV_pilin_GFxxxE"/>
    <property type="match status" value="1"/>
</dbReference>
<dbReference type="EMBL" id="CP006718">
    <property type="protein sequence ID" value="AGV17619.1"/>
    <property type="molecule type" value="Genomic_DNA"/>
</dbReference>
<sequence length="167" mass="17717">MKRQGGFTLIELVVVIVILGILAVTAAPRFLNLQDDARKASLQGLKGAIDGASGIAYGKAAVEGKETIDASKADEDDKPEVEGIKITFGYPTFEGLKTAVTGLSDDWDEITVNNNKAYTFKGKKADSDWVYDPTGTKENVGCYVGYIEATGTTADKAAKTVIASDKC</sequence>
<evidence type="ECO:0000313" key="3">
    <source>
        <dbReference type="Proteomes" id="UP000016714"/>
    </source>
</evidence>
<keyword evidence="1" id="KW-1133">Transmembrane helix</keyword>
<accession>A0A2I3CB94</accession>
<proteinExistence type="predicted"/>
<dbReference type="InterPro" id="IPR012902">
    <property type="entry name" value="N_methyl_site"/>
</dbReference>
<evidence type="ECO:0000313" key="2">
    <source>
        <dbReference type="EMBL" id="AGV17619.1"/>
    </source>
</evidence>
<protein>
    <submittedName>
        <fullName evidence="2">Type IV pilus, mannose-sensitive hemagglutinin A</fullName>
    </submittedName>
</protein>
<keyword evidence="1" id="KW-0472">Membrane</keyword>
<dbReference type="HOGENOM" id="CLU_098637_3_1_6"/>
<dbReference type="AlphaFoldDB" id="A0A2I3CB94"/>
<dbReference type="InterPro" id="IPR045584">
    <property type="entry name" value="Pilin-like"/>
</dbReference>
<evidence type="ECO:0000256" key="1">
    <source>
        <dbReference type="SAM" id="Phobius"/>
    </source>
</evidence>
<gene>
    <name evidence="2" type="ORF">N646_1788</name>
</gene>
<dbReference type="KEGG" id="vag:N646_1788"/>
<dbReference type="PROSITE" id="PS00409">
    <property type="entry name" value="PROKAR_NTER_METHYL"/>
    <property type="match status" value="1"/>
</dbReference>
<feature type="transmembrane region" description="Helical" evidence="1">
    <location>
        <begin position="12"/>
        <end position="31"/>
    </location>
</feature>
<keyword evidence="1" id="KW-0812">Transmembrane</keyword>
<reference evidence="2 3" key="1">
    <citation type="journal article" date="2015" name="Genome Announc.">
        <title>Complete genome sequence of Vibrio alginolyticus ATCC 17749.</title>
        <authorList>
            <person name="Liu X.F."/>
            <person name="Cao Y."/>
            <person name="Zhang H.L."/>
            <person name="Chen Y.J."/>
            <person name="Hu C.J."/>
        </authorList>
    </citation>
    <scope>NUCLEOTIDE SEQUENCE [LARGE SCALE GENOMIC DNA]</scope>
    <source>
        <strain evidence="3">ATCC 17749 / DSM 2171 / NBRC 15630 / NCIMB 1903 / NCTC 12160 / XII-53</strain>
    </source>
</reference>
<name>A0A2I3CB94_VIBAX</name>
<dbReference type="Pfam" id="PF07963">
    <property type="entry name" value="N_methyl"/>
    <property type="match status" value="1"/>
</dbReference>